<gene>
    <name evidence="2" type="ORF">HAHE_27110</name>
</gene>
<evidence type="ECO:0000313" key="2">
    <source>
        <dbReference type="EMBL" id="BCX48803.1"/>
    </source>
</evidence>
<reference evidence="2 3" key="1">
    <citation type="submission" date="2021-06" db="EMBL/GenBank/DDBJ databases">
        <title>Complete genome of Haloferula helveola possessing various polysaccharide degrading enzymes.</title>
        <authorList>
            <person name="Takami H."/>
            <person name="Huang C."/>
            <person name="Hamasaki K."/>
        </authorList>
    </citation>
    <scope>NUCLEOTIDE SEQUENCE [LARGE SCALE GENOMIC DNA]</scope>
    <source>
        <strain evidence="2 3">CN-1</strain>
    </source>
</reference>
<proteinExistence type="predicted"/>
<dbReference type="RefSeq" id="WP_338685157.1">
    <property type="nucleotide sequence ID" value="NZ_AP024702.1"/>
</dbReference>
<protein>
    <submittedName>
        <fullName evidence="2">Vancomycin high temperature exclusion protein</fullName>
    </submittedName>
</protein>
<dbReference type="InterPro" id="IPR003848">
    <property type="entry name" value="DUF218"/>
</dbReference>
<dbReference type="PANTHER" id="PTHR30336:SF20">
    <property type="entry name" value="DUF218 DOMAIN-CONTAINING PROTEIN"/>
    <property type="match status" value="1"/>
</dbReference>
<dbReference type="Pfam" id="PF02698">
    <property type="entry name" value="DUF218"/>
    <property type="match status" value="1"/>
</dbReference>
<dbReference type="InterPro" id="IPR051599">
    <property type="entry name" value="Cell_Envelope_Assoc"/>
</dbReference>
<dbReference type="PANTHER" id="PTHR30336">
    <property type="entry name" value="INNER MEMBRANE PROTEIN, PROBABLE PERMEASE"/>
    <property type="match status" value="1"/>
</dbReference>
<feature type="domain" description="DUF218" evidence="1">
    <location>
        <begin position="42"/>
        <end position="172"/>
    </location>
</feature>
<dbReference type="Gene3D" id="3.40.50.620">
    <property type="entry name" value="HUPs"/>
    <property type="match status" value="1"/>
</dbReference>
<dbReference type="CDD" id="cd06259">
    <property type="entry name" value="YdcF-like"/>
    <property type="match status" value="1"/>
</dbReference>
<evidence type="ECO:0000259" key="1">
    <source>
        <dbReference type="Pfam" id="PF02698"/>
    </source>
</evidence>
<keyword evidence="3" id="KW-1185">Reference proteome</keyword>
<name>A0ABN6HA12_9BACT</name>
<dbReference type="Proteomes" id="UP001374893">
    <property type="component" value="Chromosome"/>
</dbReference>
<evidence type="ECO:0000313" key="3">
    <source>
        <dbReference type="Proteomes" id="UP001374893"/>
    </source>
</evidence>
<accession>A0ABN6HA12</accession>
<sequence length="199" mass="21960">MAAKIHWKRCSVRAGAVLFLFVFIALALLVSSGLNDKIGHADVALVLGNKVSPDGEPSPRLKARLDKAVELYREGWFPLILVSGGTGKEGYPEGTAMKRYLVASGIPEAAVVVDDDGVDIWASATHTARLIKERELESVFVISQFYHVPRSRLALSKFGIEPVYTAHASFFEPRDVYSTLRELPAYLKYLFFKTAEEGS</sequence>
<dbReference type="InterPro" id="IPR014729">
    <property type="entry name" value="Rossmann-like_a/b/a_fold"/>
</dbReference>
<dbReference type="EMBL" id="AP024702">
    <property type="protein sequence ID" value="BCX48803.1"/>
    <property type="molecule type" value="Genomic_DNA"/>
</dbReference>
<organism evidence="2 3">
    <name type="scientific">Haloferula helveola</name>
    <dbReference type="NCBI Taxonomy" id="490095"/>
    <lineage>
        <taxon>Bacteria</taxon>
        <taxon>Pseudomonadati</taxon>
        <taxon>Verrucomicrobiota</taxon>
        <taxon>Verrucomicrobiia</taxon>
        <taxon>Verrucomicrobiales</taxon>
        <taxon>Verrucomicrobiaceae</taxon>
        <taxon>Haloferula</taxon>
    </lineage>
</organism>